<feature type="domain" description="Cytochrome c" evidence="6">
    <location>
        <begin position="279"/>
        <end position="401"/>
    </location>
</feature>
<evidence type="ECO:0000256" key="4">
    <source>
        <dbReference type="PROSITE-ProRule" id="PRU00433"/>
    </source>
</evidence>
<evidence type="ECO:0000313" key="8">
    <source>
        <dbReference type="Proteomes" id="UP001223743"/>
    </source>
</evidence>
<proteinExistence type="predicted"/>
<dbReference type="Proteomes" id="UP001223743">
    <property type="component" value="Unassembled WGS sequence"/>
</dbReference>
<dbReference type="Gene3D" id="1.10.760.10">
    <property type="entry name" value="Cytochrome c-like domain"/>
    <property type="match status" value="1"/>
</dbReference>
<reference evidence="7 8" key="1">
    <citation type="submission" date="2023-07" db="EMBL/GenBank/DDBJ databases">
        <title>Genomic Encyclopedia of Type Strains, Phase IV (KMG-IV): sequencing the most valuable type-strain genomes for metagenomic binning, comparative biology and taxonomic classification.</title>
        <authorList>
            <person name="Goeker M."/>
        </authorList>
    </citation>
    <scope>NUCLEOTIDE SEQUENCE [LARGE SCALE GENOMIC DNA]</scope>
    <source>
        <strain evidence="7 8">B1-1</strain>
    </source>
</reference>
<dbReference type="InterPro" id="IPR036909">
    <property type="entry name" value="Cyt_c-like_dom_sf"/>
</dbReference>
<dbReference type="EMBL" id="JAUSWJ010000001">
    <property type="protein sequence ID" value="MDQ0518158.1"/>
    <property type="molecule type" value="Genomic_DNA"/>
</dbReference>
<dbReference type="InterPro" id="IPR009056">
    <property type="entry name" value="Cyt_c-like_dom"/>
</dbReference>
<dbReference type="RefSeq" id="WP_266283577.1">
    <property type="nucleotide sequence ID" value="NZ_JAPKNF010000003.1"/>
</dbReference>
<feature type="chain" id="PRO_5045252248" evidence="5">
    <location>
        <begin position="25"/>
        <end position="401"/>
    </location>
</feature>
<dbReference type="PANTHER" id="PTHR30600:SF4">
    <property type="entry name" value="CYTOCHROME C DOMAIN-CONTAINING PROTEIN"/>
    <property type="match status" value="1"/>
</dbReference>
<gene>
    <name evidence="7" type="ORF">QO015_003771</name>
</gene>
<evidence type="ECO:0000256" key="5">
    <source>
        <dbReference type="SAM" id="SignalP"/>
    </source>
</evidence>
<keyword evidence="5" id="KW-0732">Signal</keyword>
<dbReference type="Pfam" id="PF06537">
    <property type="entry name" value="DHOR"/>
    <property type="match status" value="2"/>
</dbReference>
<organism evidence="7 8">
    <name type="scientific">Kaistia geumhonensis</name>
    <dbReference type="NCBI Taxonomy" id="410839"/>
    <lineage>
        <taxon>Bacteria</taxon>
        <taxon>Pseudomonadati</taxon>
        <taxon>Pseudomonadota</taxon>
        <taxon>Alphaproteobacteria</taxon>
        <taxon>Hyphomicrobiales</taxon>
        <taxon>Kaistiaceae</taxon>
        <taxon>Kaistia</taxon>
    </lineage>
</organism>
<evidence type="ECO:0000256" key="1">
    <source>
        <dbReference type="ARBA" id="ARBA00022617"/>
    </source>
</evidence>
<protein>
    <submittedName>
        <fullName evidence="7">CxxC motif-containing protein (DUF1111 family)</fullName>
    </submittedName>
</protein>
<dbReference type="PROSITE" id="PS51007">
    <property type="entry name" value="CYTC"/>
    <property type="match status" value="1"/>
</dbReference>
<name>A0ABU0MBI1_9HYPH</name>
<dbReference type="InterPro" id="IPR051395">
    <property type="entry name" value="Cytochrome_c_Peroxidase/MauG"/>
</dbReference>
<comment type="caution">
    <text evidence="7">The sequence shown here is derived from an EMBL/GenBank/DDBJ whole genome shotgun (WGS) entry which is preliminary data.</text>
</comment>
<sequence length="401" mass="41022">MRVSMRRLALVLAAAAALPALALADGLERAAGKALFDRLWVAAPSSTLANDGLGPLFNEKSCASCHMGKAFAARMSVAEDGTVTARGLATRLGDAAGNGDPVYGRQIQPRAVHGLESEGTVAYSVTPGGPTVADFLPAFGAPAPATKLGPRLAPPLAGIGRIGLVDEAAILAGADPDDRDGDGVRGRARILAGGHVGRYGWKASAATLDQQIADAFMLDIGLSSPLAPHPAGDCTTAEAACLAAPDGRDASFDGEEISRQMVGLITAYLDGLPAPNLPAASEPGAAIFASTGCAACHVPAMPKRGGGAVTLYSDLLLHDMGAGLDDGVGERNVASGEWRTPPLIALSLRQGRETRYLHDGRAATLDDAVRAHGGEASRARANYDALSDADRAKLIEFLGRL</sequence>
<evidence type="ECO:0000256" key="2">
    <source>
        <dbReference type="ARBA" id="ARBA00022723"/>
    </source>
</evidence>
<keyword evidence="8" id="KW-1185">Reference proteome</keyword>
<dbReference type="InterPro" id="IPR010538">
    <property type="entry name" value="DHOR"/>
</dbReference>
<keyword evidence="2 4" id="KW-0479">Metal-binding</keyword>
<accession>A0ABU0MBI1</accession>
<feature type="signal peptide" evidence="5">
    <location>
        <begin position="1"/>
        <end position="24"/>
    </location>
</feature>
<evidence type="ECO:0000259" key="6">
    <source>
        <dbReference type="PROSITE" id="PS51007"/>
    </source>
</evidence>
<evidence type="ECO:0000256" key="3">
    <source>
        <dbReference type="ARBA" id="ARBA00023004"/>
    </source>
</evidence>
<evidence type="ECO:0000313" key="7">
    <source>
        <dbReference type="EMBL" id="MDQ0518158.1"/>
    </source>
</evidence>
<keyword evidence="1 4" id="KW-0349">Heme</keyword>
<dbReference type="SUPFAM" id="SSF46626">
    <property type="entry name" value="Cytochrome c"/>
    <property type="match status" value="1"/>
</dbReference>
<dbReference type="PANTHER" id="PTHR30600">
    <property type="entry name" value="CYTOCHROME C PEROXIDASE-RELATED"/>
    <property type="match status" value="1"/>
</dbReference>
<keyword evidence="3 4" id="KW-0408">Iron</keyword>